<dbReference type="AlphaFoldDB" id="A0A8H3IQ37"/>
<dbReference type="OrthoDB" id="20872at2759"/>
<evidence type="ECO:0000313" key="2">
    <source>
        <dbReference type="Proteomes" id="UP000664203"/>
    </source>
</evidence>
<gene>
    <name evidence="1" type="ORF">ALECFALPRED_003676</name>
</gene>
<reference evidence="1" key="1">
    <citation type="submission" date="2021-03" db="EMBL/GenBank/DDBJ databases">
        <authorList>
            <person name="Tagirdzhanova G."/>
        </authorList>
    </citation>
    <scope>NUCLEOTIDE SEQUENCE</scope>
</reference>
<dbReference type="EMBL" id="CAJPDR010000226">
    <property type="protein sequence ID" value="CAF9927278.1"/>
    <property type="molecule type" value="Genomic_DNA"/>
</dbReference>
<dbReference type="Proteomes" id="UP000664203">
    <property type="component" value="Unassembled WGS sequence"/>
</dbReference>
<dbReference type="PANTHER" id="PTHR10622:SF10">
    <property type="entry name" value="HET DOMAIN-CONTAINING PROTEIN"/>
    <property type="match status" value="1"/>
</dbReference>
<dbReference type="PANTHER" id="PTHR10622">
    <property type="entry name" value="HET DOMAIN-CONTAINING PROTEIN"/>
    <property type="match status" value="1"/>
</dbReference>
<organism evidence="1 2">
    <name type="scientific">Alectoria fallacina</name>
    <dbReference type="NCBI Taxonomy" id="1903189"/>
    <lineage>
        <taxon>Eukaryota</taxon>
        <taxon>Fungi</taxon>
        <taxon>Dikarya</taxon>
        <taxon>Ascomycota</taxon>
        <taxon>Pezizomycotina</taxon>
        <taxon>Lecanoromycetes</taxon>
        <taxon>OSLEUM clade</taxon>
        <taxon>Lecanoromycetidae</taxon>
        <taxon>Lecanorales</taxon>
        <taxon>Lecanorineae</taxon>
        <taxon>Parmeliaceae</taxon>
        <taxon>Alectoria</taxon>
    </lineage>
</organism>
<keyword evidence="2" id="KW-1185">Reference proteome</keyword>
<name>A0A8H3IQ37_9LECA</name>
<accession>A0A8H3IQ37</accession>
<comment type="caution">
    <text evidence="1">The sequence shown here is derived from an EMBL/GenBank/DDBJ whole genome shotgun (WGS) entry which is preliminary data.</text>
</comment>
<sequence length="181" mass="20655">MCLLHTSAIKLCKFYDDDIPDYAILSHTWGKAEVSLHELQRSEASELDKLEGYSKIRACCAQSALEGYHAELSEAINSMFRWYHEARVCYAYLVDVYGGNDGWWSSSVEQEFCESRWFTRGWTLQELLAPQSVVHMIDINGASAAQKMSWASKRKTTRVEDIAYSLMGIFEVNMPLLYGEG</sequence>
<proteinExistence type="predicted"/>
<protein>
    <submittedName>
        <fullName evidence="1">Uncharacterized protein</fullName>
    </submittedName>
</protein>
<evidence type="ECO:0000313" key="1">
    <source>
        <dbReference type="EMBL" id="CAF9927278.1"/>
    </source>
</evidence>